<dbReference type="EMBL" id="UYYB01115773">
    <property type="protein sequence ID" value="VDM82051.1"/>
    <property type="molecule type" value="Genomic_DNA"/>
</dbReference>
<sequence>MDFGPKGHVNDSPWMLSHTLHYTPEQYPPTPTSRPFRNCRVHQLSRDRLTGKKVQKGRLHQLSRDRLTGKKAQKGRREDGTLIICDEKVPSRKLEALDVS</sequence>
<protein>
    <submittedName>
        <fullName evidence="2">Uncharacterized protein</fullName>
    </submittedName>
</protein>
<keyword evidence="3" id="KW-1185">Reference proteome</keyword>
<gene>
    <name evidence="2" type="ORF">SVUK_LOCUS17049</name>
</gene>
<evidence type="ECO:0000256" key="1">
    <source>
        <dbReference type="SAM" id="MobiDB-lite"/>
    </source>
</evidence>
<feature type="compositionally biased region" description="Basic residues" evidence="1">
    <location>
        <begin position="51"/>
        <end position="61"/>
    </location>
</feature>
<dbReference type="Proteomes" id="UP000270094">
    <property type="component" value="Unassembled WGS sequence"/>
</dbReference>
<evidence type="ECO:0000313" key="3">
    <source>
        <dbReference type="Proteomes" id="UP000270094"/>
    </source>
</evidence>
<accession>A0A3P7J9E8</accession>
<name>A0A3P7J9E8_STRVU</name>
<feature type="region of interest" description="Disordered" evidence="1">
    <location>
        <begin position="50"/>
        <end position="77"/>
    </location>
</feature>
<reference evidence="2 3" key="1">
    <citation type="submission" date="2018-11" db="EMBL/GenBank/DDBJ databases">
        <authorList>
            <consortium name="Pathogen Informatics"/>
        </authorList>
    </citation>
    <scope>NUCLEOTIDE SEQUENCE [LARGE SCALE GENOMIC DNA]</scope>
</reference>
<proteinExistence type="predicted"/>
<organism evidence="2 3">
    <name type="scientific">Strongylus vulgaris</name>
    <name type="common">Blood worm</name>
    <dbReference type="NCBI Taxonomy" id="40348"/>
    <lineage>
        <taxon>Eukaryota</taxon>
        <taxon>Metazoa</taxon>
        <taxon>Ecdysozoa</taxon>
        <taxon>Nematoda</taxon>
        <taxon>Chromadorea</taxon>
        <taxon>Rhabditida</taxon>
        <taxon>Rhabditina</taxon>
        <taxon>Rhabditomorpha</taxon>
        <taxon>Strongyloidea</taxon>
        <taxon>Strongylidae</taxon>
        <taxon>Strongylus</taxon>
    </lineage>
</organism>
<evidence type="ECO:0000313" key="2">
    <source>
        <dbReference type="EMBL" id="VDM82051.1"/>
    </source>
</evidence>
<dbReference type="AlphaFoldDB" id="A0A3P7J9E8"/>